<reference evidence="3" key="1">
    <citation type="submission" date="2021-03" db="EMBL/GenBank/DDBJ databases">
        <title>Identification and antibiotic profiling of Wohlfahrtiimonas chitiniclastica, an underestimated human pathogen.</title>
        <authorList>
            <person name="Kopf A."/>
            <person name="Bunk B."/>
            <person name="Coldewey S."/>
            <person name="Gunzer F."/>
            <person name="Riedel T."/>
            <person name="Schroettner P."/>
        </authorList>
    </citation>
    <scope>NUCLEOTIDE SEQUENCE</scope>
    <source>
        <strain evidence="3">DSM 100917</strain>
    </source>
</reference>
<feature type="transmembrane region" description="Helical" evidence="1">
    <location>
        <begin position="142"/>
        <end position="163"/>
    </location>
</feature>
<feature type="transmembrane region" description="Helical" evidence="1">
    <location>
        <begin position="94"/>
        <end position="112"/>
    </location>
</feature>
<feature type="transmembrane region" description="Helical" evidence="1">
    <location>
        <begin position="226"/>
        <end position="241"/>
    </location>
</feature>
<evidence type="ECO:0000313" key="4">
    <source>
        <dbReference type="Proteomes" id="UP000680020"/>
    </source>
</evidence>
<organism evidence="3 4">
    <name type="scientific">Wohlfahrtiimonas chitiniclastica</name>
    <dbReference type="NCBI Taxonomy" id="400946"/>
    <lineage>
        <taxon>Bacteria</taxon>
        <taxon>Pseudomonadati</taxon>
        <taxon>Pseudomonadota</taxon>
        <taxon>Gammaproteobacteria</taxon>
        <taxon>Cardiobacteriales</taxon>
        <taxon>Ignatzschineriaceae</taxon>
        <taxon>Wohlfahrtiimonas</taxon>
    </lineage>
</organism>
<protein>
    <submittedName>
        <fullName evidence="3">DUF2157 domain-containing protein</fullName>
    </submittedName>
</protein>
<dbReference type="Pfam" id="PF09925">
    <property type="entry name" value="DUF2157"/>
    <property type="match status" value="1"/>
</dbReference>
<feature type="transmembrane region" description="Helical" evidence="1">
    <location>
        <begin position="12"/>
        <end position="34"/>
    </location>
</feature>
<sequence length="284" mass="32202">MQSRHFLKILSWHLDCLGVILLASGIICLTALNWLAWSSLTKFILAESALIIVFIYAMMTQSPTRRTLSLALFAVLVGCFWTLFGQTYQINSHLYHLPMIWCLSLLPFALLFNDRFLTAFTSLLAYLFIINYLQVYCHNATVVLLSTVLLSLLFNLVFIYFSTRSSLSFVHGMSNLYFVLMWGSFMALLLDFSVRDQWAMSRIVAVIGTLFTLALYYYLREKAQAILSYLAGMITCFLLLLELFSGALGFFSLSVVGLVMIYPAYRGADALFNAARFGDHHANP</sequence>
<dbReference type="RefSeq" id="WP_213403455.1">
    <property type="nucleotide sequence ID" value="NZ_JAGIBT010000004.1"/>
</dbReference>
<dbReference type="AlphaFoldDB" id="A0AB35BY26"/>
<dbReference type="Proteomes" id="UP000680020">
    <property type="component" value="Unassembled WGS sequence"/>
</dbReference>
<feature type="transmembrane region" description="Helical" evidence="1">
    <location>
        <begin position="70"/>
        <end position="88"/>
    </location>
</feature>
<evidence type="ECO:0000256" key="1">
    <source>
        <dbReference type="SAM" id="Phobius"/>
    </source>
</evidence>
<proteinExistence type="predicted"/>
<gene>
    <name evidence="3" type="ORF">J7561_02970</name>
</gene>
<feature type="transmembrane region" description="Helical" evidence="1">
    <location>
        <begin position="175"/>
        <end position="194"/>
    </location>
</feature>
<feature type="transmembrane region" description="Helical" evidence="1">
    <location>
        <begin position="40"/>
        <end position="58"/>
    </location>
</feature>
<feature type="domain" description="DUF2157" evidence="2">
    <location>
        <begin position="12"/>
        <end position="117"/>
    </location>
</feature>
<evidence type="ECO:0000313" key="3">
    <source>
        <dbReference type="EMBL" id="MBS7824167.1"/>
    </source>
</evidence>
<feature type="transmembrane region" description="Helical" evidence="1">
    <location>
        <begin position="119"/>
        <end position="136"/>
    </location>
</feature>
<comment type="caution">
    <text evidence="3">The sequence shown here is derived from an EMBL/GenBank/DDBJ whole genome shotgun (WGS) entry which is preliminary data.</text>
</comment>
<accession>A0AB35BY26</accession>
<keyword evidence="1" id="KW-0812">Transmembrane</keyword>
<keyword evidence="1" id="KW-1133">Transmembrane helix</keyword>
<dbReference type="EMBL" id="JAGIBU010000001">
    <property type="protein sequence ID" value="MBS7824167.1"/>
    <property type="molecule type" value="Genomic_DNA"/>
</dbReference>
<dbReference type="InterPro" id="IPR018677">
    <property type="entry name" value="DUF2157"/>
</dbReference>
<name>A0AB35BY26_9GAMM</name>
<feature type="transmembrane region" description="Helical" evidence="1">
    <location>
        <begin position="200"/>
        <end position="219"/>
    </location>
</feature>
<evidence type="ECO:0000259" key="2">
    <source>
        <dbReference type="Pfam" id="PF09925"/>
    </source>
</evidence>
<keyword evidence="1" id="KW-0472">Membrane</keyword>